<feature type="region of interest" description="Disordered" evidence="1">
    <location>
        <begin position="805"/>
        <end position="824"/>
    </location>
</feature>
<protein>
    <recommendedName>
        <fullName evidence="4">AAA+ ATPase domain-containing protein</fullName>
    </recommendedName>
</protein>
<sequence length="1098" mass="121320">MAAEGTKSYLIITNVAATSKPKVGRMDVVDAGITKLGKEVGLDIWVWWRSDLDARLDSAPSELKFRYPNMLVGPDAMRALVTDMLHGDRLKKQALLVRSATATSLEADRNVGFRQGKLEGVPLDSLFVDVTARRTYNLGASPKAKHPGALELLLSAGAPSKIMIFGAPGQGKSTLVQKLCQEHRKLFVDPPDEETTESRYKSERDTPRIAFKIILRDYALWLTGIDPSSQSGKRRPASTTDSVESYAAHLLHVDSGGMKCDADEVVSIGNRFPTLFAFDGLDEVAEVVVRERAVKEITAFNVRSERWEVPPRILVTSRPSFNRLPEPTNDIFIQFNMDAISEELRIEYLRKWSRSQDLSGPDRRDVERIFRERSGQAHVRELATNPMQLTILLYLIHQRGDSIPQRRTNLYQDYLQAFLDREATKSAVVKKYRDELEDITAFLGWHLQALAEKHSGNGRATRRELIRATKHYLVDNGREALVGLADELFTTVTERVWALTSRTTGTFEFDVQSIREYFAARYLFDRAPIARSGSDDDVFARFKETAIRPYWANTARLMAGLFRYGEKAQLTDDLISQIADGGIRFWPRQMALTLVRDGIFDDQPAPRLRLLQAASDSVGVRIALRDIRDGSAMPIASDRGGDVLSGLMQKAIYEDPLDPLALERAQLLSEYMTGAALARWWAECVRKQPSHRIRWIELGQAAGVGTYLTTADLSVFNPDSPNEVSALLKLGAEPTSGSALSDAMVRCVLDGMNSSEDTSGRSVAASLAGVVDIGGLVSRADTTVTAQPAWDQTALARLKRSESSAANRLQASRRGHAGQQGTSSPFANLADTLHSIYGRCMLANEVAIIGASASKLRMGHAARKLAPVWGTDSVPSAIIRDFRKNAADSGWWVDQTDHLVDELDRSTWVLGVLTCTSLEAVFELLESVGKVLETLSTDGKLAIWLALARLRANSDLRRLQGAFLTAATDRSQILGELASLLLPEDLQYELDAATFADLALHRAGNARARDHAVQVAWTLLKSNTIFNPELLSAMLNTSADVQLNGEKGWPMPTALVSGIRADVPWALLRWANQSLEQPEVLATLVSVADAREWFSPAK</sequence>
<evidence type="ECO:0008006" key="4">
    <source>
        <dbReference type="Google" id="ProtNLM"/>
    </source>
</evidence>
<accession>A0ABR5CJ90</accession>
<keyword evidence="3" id="KW-1185">Reference proteome</keyword>
<dbReference type="InterPro" id="IPR027417">
    <property type="entry name" value="P-loop_NTPase"/>
</dbReference>
<name>A0ABR5CJ90_9MICO</name>
<proteinExistence type="predicted"/>
<dbReference type="Gene3D" id="3.40.50.300">
    <property type="entry name" value="P-loop containing nucleotide triphosphate hydrolases"/>
    <property type="match status" value="1"/>
</dbReference>
<reference evidence="2 3" key="1">
    <citation type="journal article" date="2001" name="Int. J. Syst. Evol. Microbiol.">
        <title>Agreia bicolorata gen. nov., sp. nov., to accommodate actinobacteria isolated from narrow reed grass infected by the nematode Heteroanguina graminophila.</title>
        <authorList>
            <person name="Evtushenko L.I."/>
            <person name="Dorofeeva L.V."/>
            <person name="Dobrovolskaya T.G."/>
            <person name="Streshinskaya G.M."/>
            <person name="Subbotin S.A."/>
            <person name="Tiedje J.M."/>
        </authorList>
    </citation>
    <scope>NUCLEOTIDE SEQUENCE [LARGE SCALE GENOMIC DNA]</scope>
    <source>
        <strain evidence="2 3">VKM Ac-1804</strain>
    </source>
</reference>
<dbReference type="Proteomes" id="UP000032503">
    <property type="component" value="Unassembled WGS sequence"/>
</dbReference>
<evidence type="ECO:0000313" key="2">
    <source>
        <dbReference type="EMBL" id="KJC65723.1"/>
    </source>
</evidence>
<evidence type="ECO:0000256" key="1">
    <source>
        <dbReference type="SAM" id="MobiDB-lite"/>
    </source>
</evidence>
<organism evidence="2 3">
    <name type="scientific">Agreia bicolorata</name>
    <dbReference type="NCBI Taxonomy" id="110935"/>
    <lineage>
        <taxon>Bacteria</taxon>
        <taxon>Bacillati</taxon>
        <taxon>Actinomycetota</taxon>
        <taxon>Actinomycetes</taxon>
        <taxon>Micrococcales</taxon>
        <taxon>Microbacteriaceae</taxon>
        <taxon>Agreia</taxon>
    </lineage>
</organism>
<gene>
    <name evidence="2" type="ORF">TZ00_02785</name>
</gene>
<dbReference type="SUPFAM" id="SSF52540">
    <property type="entry name" value="P-loop containing nucleoside triphosphate hydrolases"/>
    <property type="match status" value="1"/>
</dbReference>
<dbReference type="EMBL" id="JYFC01000001">
    <property type="protein sequence ID" value="KJC65723.1"/>
    <property type="molecule type" value="Genomic_DNA"/>
</dbReference>
<evidence type="ECO:0000313" key="3">
    <source>
        <dbReference type="Proteomes" id="UP000032503"/>
    </source>
</evidence>
<comment type="caution">
    <text evidence="2">The sequence shown here is derived from an EMBL/GenBank/DDBJ whole genome shotgun (WGS) entry which is preliminary data.</text>
</comment>